<sequence>MSGLSALAAYSGEDSDEGSTSPVGSLVVAYEGDSDGEHNETKVVADSEAADSKNGNDTNLVESEGKAQEHTSEARRADPELVERISKMIGTCKRIRSNLTDNLRGQHNHANPCLLEKLHETYDIDMIGTNFPQSVFDPHSIRDDDCCDKLLSQQSRATHKDAIAYMKTEAMAAGGNQRKSKWDNPTSASRLDAIATAQQAVARLTGRAAGGVAFNSAAPSTGNARADLARLSGERKKKSRFH</sequence>
<feature type="region of interest" description="Disordered" evidence="1">
    <location>
        <begin position="1"/>
        <end position="77"/>
    </location>
</feature>
<organism evidence="2">
    <name type="scientific">Palpitomonas bilix</name>
    <dbReference type="NCBI Taxonomy" id="652834"/>
    <lineage>
        <taxon>Eukaryota</taxon>
        <taxon>Eukaryota incertae sedis</taxon>
    </lineage>
</organism>
<evidence type="ECO:0000313" key="2">
    <source>
        <dbReference type="EMBL" id="CAE0245026.1"/>
    </source>
</evidence>
<gene>
    <name evidence="2" type="ORF">PBIL07802_LOCUS7206</name>
</gene>
<dbReference type="Pfam" id="PF07818">
    <property type="entry name" value="HCNGP"/>
    <property type="match status" value="1"/>
</dbReference>
<dbReference type="PANTHER" id="PTHR13464:SF0">
    <property type="entry name" value="SAP30-BINDING PROTEIN"/>
    <property type="match status" value="1"/>
</dbReference>
<dbReference type="PANTHER" id="PTHR13464">
    <property type="entry name" value="TRANSCRIPTIONAL REGULATOR PROTEIN HCNGP"/>
    <property type="match status" value="1"/>
</dbReference>
<dbReference type="EMBL" id="HBIB01011142">
    <property type="protein sequence ID" value="CAE0245026.1"/>
    <property type="molecule type" value="Transcribed_RNA"/>
</dbReference>
<feature type="compositionally biased region" description="Basic and acidic residues" evidence="1">
    <location>
        <begin position="35"/>
        <end position="45"/>
    </location>
</feature>
<reference evidence="2" key="1">
    <citation type="submission" date="2021-01" db="EMBL/GenBank/DDBJ databases">
        <authorList>
            <person name="Corre E."/>
            <person name="Pelletier E."/>
            <person name="Niang G."/>
            <person name="Scheremetjew M."/>
            <person name="Finn R."/>
            <person name="Kale V."/>
            <person name="Holt S."/>
            <person name="Cochrane G."/>
            <person name="Meng A."/>
            <person name="Brown T."/>
            <person name="Cohen L."/>
        </authorList>
    </citation>
    <scope>NUCLEOTIDE SEQUENCE</scope>
    <source>
        <strain evidence="2">NIES-2562</strain>
    </source>
</reference>
<dbReference type="GO" id="GO:0005634">
    <property type="term" value="C:nucleus"/>
    <property type="evidence" value="ECO:0007669"/>
    <property type="project" value="TreeGrafter"/>
</dbReference>
<proteinExistence type="predicted"/>
<accession>A0A7S3D351</accession>
<feature type="region of interest" description="Disordered" evidence="1">
    <location>
        <begin position="213"/>
        <end position="242"/>
    </location>
</feature>
<evidence type="ECO:0000256" key="1">
    <source>
        <dbReference type="SAM" id="MobiDB-lite"/>
    </source>
</evidence>
<dbReference type="InterPro" id="IPR012479">
    <property type="entry name" value="SAP30BP"/>
</dbReference>
<dbReference type="GO" id="GO:0006355">
    <property type="term" value="P:regulation of DNA-templated transcription"/>
    <property type="evidence" value="ECO:0007669"/>
    <property type="project" value="InterPro"/>
</dbReference>
<name>A0A7S3D351_9EUKA</name>
<protein>
    <submittedName>
        <fullName evidence="2">Uncharacterized protein</fullName>
    </submittedName>
</protein>
<feature type="compositionally biased region" description="Basic and acidic residues" evidence="1">
    <location>
        <begin position="63"/>
        <end position="77"/>
    </location>
</feature>
<dbReference type="AlphaFoldDB" id="A0A7S3D351"/>